<dbReference type="EMBL" id="CAJVPW010010262">
    <property type="protein sequence ID" value="CAG8613319.1"/>
    <property type="molecule type" value="Genomic_DNA"/>
</dbReference>
<name>A0ACA9MTI0_9GLOM</name>
<proteinExistence type="predicted"/>
<protein>
    <submittedName>
        <fullName evidence="1">17172_t:CDS:1</fullName>
    </submittedName>
</protein>
<gene>
    <name evidence="1" type="ORF">SPELUC_LOCUS7580</name>
</gene>
<sequence length="490" mass="55850">MLKPNRKKRKLTTTTAQSTSSVASSHLSTPRVNASFTRFFYQDDETDNTIAYCRLCTQELDELDGIQAQPYPYSKSGNSTGNLVKHLRERHNITSKNYKRYLDDNEQPIINRSVESTDLDLPSLSPAQQRELTKLVVEFIVYDGTNQLKELLLNINTVNLTTDLWTAKSNRSYLGVTVTWLTSEFKLQEALLTSHHMPYPHTGQNISKELFSVINKWGLVNKVHTIVTDNGANMVKSVSLLKENYLSNINWQSCVAHTLQLSVKEGLKQIKPIHKRLRSIQTDVENEDEMVNPLEVLTDSMLTLATSLRNKLDAASKREGEKLMKLCLTTEEQEYFAPKNDRGESFEAWVNLIYGSEDADTSNDSSLSSDNENTSNEMGLKASILDPWAIKLLPFATIPEREQTEAQIRAELLLLKTQLDDSNSNENIERSSVILNEVTLNEDPQDSLSAELWGSCSIPDHVFTENEFTRYMKEQIAHKNQNPLIWWEKR</sequence>
<reference evidence="1" key="1">
    <citation type="submission" date="2021-06" db="EMBL/GenBank/DDBJ databases">
        <authorList>
            <person name="Kallberg Y."/>
            <person name="Tangrot J."/>
            <person name="Rosling A."/>
        </authorList>
    </citation>
    <scope>NUCLEOTIDE SEQUENCE</scope>
    <source>
        <strain evidence="1">28 12/20/2015</strain>
    </source>
</reference>
<evidence type="ECO:0000313" key="2">
    <source>
        <dbReference type="Proteomes" id="UP000789366"/>
    </source>
</evidence>
<dbReference type="Proteomes" id="UP000789366">
    <property type="component" value="Unassembled WGS sequence"/>
</dbReference>
<comment type="caution">
    <text evidence="1">The sequence shown here is derived from an EMBL/GenBank/DDBJ whole genome shotgun (WGS) entry which is preliminary data.</text>
</comment>
<accession>A0ACA9MTI0</accession>
<organism evidence="1 2">
    <name type="scientific">Cetraspora pellucida</name>
    <dbReference type="NCBI Taxonomy" id="1433469"/>
    <lineage>
        <taxon>Eukaryota</taxon>
        <taxon>Fungi</taxon>
        <taxon>Fungi incertae sedis</taxon>
        <taxon>Mucoromycota</taxon>
        <taxon>Glomeromycotina</taxon>
        <taxon>Glomeromycetes</taxon>
        <taxon>Diversisporales</taxon>
        <taxon>Gigasporaceae</taxon>
        <taxon>Cetraspora</taxon>
    </lineage>
</organism>
<keyword evidence="2" id="KW-1185">Reference proteome</keyword>
<feature type="non-terminal residue" evidence="1">
    <location>
        <position position="490"/>
    </location>
</feature>
<evidence type="ECO:0000313" key="1">
    <source>
        <dbReference type="EMBL" id="CAG8613319.1"/>
    </source>
</evidence>